<dbReference type="Proteomes" id="UP000828390">
    <property type="component" value="Unassembled WGS sequence"/>
</dbReference>
<gene>
    <name evidence="1" type="ORF">DPMN_151393</name>
</gene>
<dbReference type="AlphaFoldDB" id="A0A9D4FH20"/>
<evidence type="ECO:0000313" key="2">
    <source>
        <dbReference type="Proteomes" id="UP000828390"/>
    </source>
</evidence>
<dbReference type="EMBL" id="JAIWYP010000007">
    <property type="protein sequence ID" value="KAH3797806.1"/>
    <property type="molecule type" value="Genomic_DNA"/>
</dbReference>
<comment type="caution">
    <text evidence="1">The sequence shown here is derived from an EMBL/GenBank/DDBJ whole genome shotgun (WGS) entry which is preliminary data.</text>
</comment>
<evidence type="ECO:0000313" key="1">
    <source>
        <dbReference type="EMBL" id="KAH3797806.1"/>
    </source>
</evidence>
<proteinExistence type="predicted"/>
<accession>A0A9D4FH20</accession>
<sequence>MTYTGVGQFLSINVYYDSLPVTIKSQRACLAKQELISRIAVITLLLKTSITCTYTGCKPVLHVHIGVANQYYMFI</sequence>
<reference evidence="1" key="1">
    <citation type="journal article" date="2019" name="bioRxiv">
        <title>The Genome of the Zebra Mussel, Dreissena polymorpha: A Resource for Invasive Species Research.</title>
        <authorList>
            <person name="McCartney M.A."/>
            <person name="Auch B."/>
            <person name="Kono T."/>
            <person name="Mallez S."/>
            <person name="Zhang Y."/>
            <person name="Obille A."/>
            <person name="Becker A."/>
            <person name="Abrahante J.E."/>
            <person name="Garbe J."/>
            <person name="Badalamenti J.P."/>
            <person name="Herman A."/>
            <person name="Mangelson H."/>
            <person name="Liachko I."/>
            <person name="Sullivan S."/>
            <person name="Sone E.D."/>
            <person name="Koren S."/>
            <person name="Silverstein K.A.T."/>
            <person name="Beckman K.B."/>
            <person name="Gohl D.M."/>
        </authorList>
    </citation>
    <scope>NUCLEOTIDE SEQUENCE</scope>
    <source>
        <strain evidence="1">Duluth1</strain>
        <tissue evidence="1">Whole animal</tissue>
    </source>
</reference>
<organism evidence="1 2">
    <name type="scientific">Dreissena polymorpha</name>
    <name type="common">Zebra mussel</name>
    <name type="synonym">Mytilus polymorpha</name>
    <dbReference type="NCBI Taxonomy" id="45954"/>
    <lineage>
        <taxon>Eukaryota</taxon>
        <taxon>Metazoa</taxon>
        <taxon>Spiralia</taxon>
        <taxon>Lophotrochozoa</taxon>
        <taxon>Mollusca</taxon>
        <taxon>Bivalvia</taxon>
        <taxon>Autobranchia</taxon>
        <taxon>Heteroconchia</taxon>
        <taxon>Euheterodonta</taxon>
        <taxon>Imparidentia</taxon>
        <taxon>Neoheterodontei</taxon>
        <taxon>Myida</taxon>
        <taxon>Dreissenoidea</taxon>
        <taxon>Dreissenidae</taxon>
        <taxon>Dreissena</taxon>
    </lineage>
</organism>
<keyword evidence="2" id="KW-1185">Reference proteome</keyword>
<name>A0A9D4FH20_DREPO</name>
<protein>
    <submittedName>
        <fullName evidence="1">Uncharacterized protein</fullName>
    </submittedName>
</protein>
<reference evidence="1" key="2">
    <citation type="submission" date="2020-11" db="EMBL/GenBank/DDBJ databases">
        <authorList>
            <person name="McCartney M.A."/>
            <person name="Auch B."/>
            <person name="Kono T."/>
            <person name="Mallez S."/>
            <person name="Becker A."/>
            <person name="Gohl D.M."/>
            <person name="Silverstein K.A.T."/>
            <person name="Koren S."/>
            <person name="Bechman K.B."/>
            <person name="Herman A."/>
            <person name="Abrahante J.E."/>
            <person name="Garbe J."/>
        </authorList>
    </citation>
    <scope>NUCLEOTIDE SEQUENCE</scope>
    <source>
        <strain evidence="1">Duluth1</strain>
        <tissue evidence="1">Whole animal</tissue>
    </source>
</reference>